<accession>A0A3P5XEF1</accession>
<proteinExistence type="predicted"/>
<sequence>MEKRRLVMIIIVILAIPLFIWLQFFEVPNKVKIGEAKLQQDPETHEFEKVKSYENDYMGNNSNMGNLFSELPLNKYQETFEIDSEALSLTMHYNARVDEIGKKAEQAVLYNTTAVFVLIGNMQKIEMKFEDKSYTVTRKNVEDWYGGKLDKLKKVDEFKKDVQQPLIHEDSGVWLAAYTKGN</sequence>
<keyword evidence="1" id="KW-0472">Membrane</keyword>
<keyword evidence="1" id="KW-1133">Transmembrane helix</keyword>
<evidence type="ECO:0000313" key="4">
    <source>
        <dbReference type="Proteomes" id="UP000270468"/>
    </source>
</evidence>
<dbReference type="InterPro" id="IPR032250">
    <property type="entry name" value="DUF4825"/>
</dbReference>
<reference evidence="3 4" key="1">
    <citation type="submission" date="2018-11" db="EMBL/GenBank/DDBJ databases">
        <authorList>
            <person name="Criscuolo A."/>
        </authorList>
    </citation>
    <scope>NUCLEOTIDE SEQUENCE [LARGE SCALE GENOMIC DNA]</scope>
    <source>
        <strain evidence="3">ATB-66</strain>
    </source>
</reference>
<protein>
    <recommendedName>
        <fullName evidence="2">DUF4825 domain-containing protein</fullName>
    </recommendedName>
</protein>
<dbReference type="Pfam" id="PF16107">
    <property type="entry name" value="DUF4825"/>
    <property type="match status" value="1"/>
</dbReference>
<gene>
    <name evidence="3" type="ORF">FILTAD_01553</name>
</gene>
<evidence type="ECO:0000259" key="2">
    <source>
        <dbReference type="Pfam" id="PF16107"/>
    </source>
</evidence>
<feature type="transmembrane region" description="Helical" evidence="1">
    <location>
        <begin position="7"/>
        <end position="25"/>
    </location>
</feature>
<evidence type="ECO:0000313" key="3">
    <source>
        <dbReference type="EMBL" id="VDC26887.1"/>
    </source>
</evidence>
<dbReference type="EMBL" id="UXAV01000037">
    <property type="protein sequence ID" value="VDC26887.1"/>
    <property type="molecule type" value="Genomic_DNA"/>
</dbReference>
<organism evidence="3 4">
    <name type="scientific">Filibacter tadaridae</name>
    <dbReference type="NCBI Taxonomy" id="2483811"/>
    <lineage>
        <taxon>Bacteria</taxon>
        <taxon>Bacillati</taxon>
        <taxon>Bacillota</taxon>
        <taxon>Bacilli</taxon>
        <taxon>Bacillales</taxon>
        <taxon>Caryophanaceae</taxon>
        <taxon>Filibacter</taxon>
    </lineage>
</organism>
<dbReference type="OrthoDB" id="2437505at2"/>
<feature type="domain" description="DUF4825" evidence="2">
    <location>
        <begin position="52"/>
        <end position="135"/>
    </location>
</feature>
<name>A0A3P5XEF1_9BACL</name>
<evidence type="ECO:0000256" key="1">
    <source>
        <dbReference type="SAM" id="Phobius"/>
    </source>
</evidence>
<keyword evidence="1" id="KW-0812">Transmembrane</keyword>
<keyword evidence="4" id="KW-1185">Reference proteome</keyword>
<dbReference type="RefSeq" id="WP_148085392.1">
    <property type="nucleotide sequence ID" value="NZ_UXAV01000037.1"/>
</dbReference>
<dbReference type="AlphaFoldDB" id="A0A3P5XEF1"/>
<dbReference type="Proteomes" id="UP000270468">
    <property type="component" value="Unassembled WGS sequence"/>
</dbReference>